<reference evidence="2 3" key="1">
    <citation type="submission" date="2016-06" db="EMBL/GenBank/DDBJ databases">
        <title>Living apart together: crosstalk between the core and supernumerary genomes in a fungal plant pathogen.</title>
        <authorList>
            <person name="Vanheule A."/>
            <person name="Audenaert K."/>
            <person name="Warris S."/>
            <person name="Van De Geest H."/>
            <person name="Schijlen E."/>
            <person name="Hofte M."/>
            <person name="De Saeger S."/>
            <person name="Haesaert G."/>
            <person name="Waalwijk C."/>
            <person name="Van Der Lee T."/>
        </authorList>
    </citation>
    <scope>NUCLEOTIDE SEQUENCE [LARGE SCALE GENOMIC DNA]</scope>
    <source>
        <strain evidence="2 3">2516</strain>
    </source>
</reference>
<evidence type="ECO:0000313" key="3">
    <source>
        <dbReference type="Proteomes" id="UP000091967"/>
    </source>
</evidence>
<comment type="caution">
    <text evidence="2">The sequence shown here is derived from an EMBL/GenBank/DDBJ whole genome shotgun (WGS) entry which is preliminary data.</text>
</comment>
<name>A0A1B8AQ88_FUSPO</name>
<protein>
    <submittedName>
        <fullName evidence="2">Uncharacterized protein</fullName>
    </submittedName>
</protein>
<gene>
    <name evidence="2" type="ORF">FPOA_08965</name>
</gene>
<dbReference type="Proteomes" id="UP000091967">
    <property type="component" value="Unassembled WGS sequence"/>
</dbReference>
<dbReference type="EMBL" id="LYXU01000003">
    <property type="protein sequence ID" value="OBS22630.1"/>
    <property type="molecule type" value="Genomic_DNA"/>
</dbReference>
<evidence type="ECO:0000313" key="2">
    <source>
        <dbReference type="EMBL" id="OBS22630.1"/>
    </source>
</evidence>
<proteinExistence type="predicted"/>
<evidence type="ECO:0000256" key="1">
    <source>
        <dbReference type="SAM" id="MobiDB-lite"/>
    </source>
</evidence>
<keyword evidence="3" id="KW-1185">Reference proteome</keyword>
<accession>A0A1B8AQ88</accession>
<dbReference type="AlphaFoldDB" id="A0A1B8AQ88"/>
<sequence>MSLAQIDPFSSLQHNWPAIPIGDLEWPSCPPPPPLPPKAPPLPILVQKPVETTFWDGTMIARPRTPIEILQKQADARLHALEVEARKNFFGPLVAHLPHSEKDWTASSGMLAAGSGCIIPAAGCSGLPIRHDNIFFLYSRLGRHLWTKAHIKHEEEKRRESEGVPLLSQEEEQEPEFVMYRTMDIKFLDPPTPTSSS</sequence>
<feature type="region of interest" description="Disordered" evidence="1">
    <location>
        <begin position="153"/>
        <end position="175"/>
    </location>
</feature>
<feature type="compositionally biased region" description="Basic and acidic residues" evidence="1">
    <location>
        <begin position="153"/>
        <end position="162"/>
    </location>
</feature>
<dbReference type="OMA" id="VAMEWEP"/>
<organism evidence="2 3">
    <name type="scientific">Fusarium poae</name>
    <dbReference type="NCBI Taxonomy" id="36050"/>
    <lineage>
        <taxon>Eukaryota</taxon>
        <taxon>Fungi</taxon>
        <taxon>Dikarya</taxon>
        <taxon>Ascomycota</taxon>
        <taxon>Pezizomycotina</taxon>
        <taxon>Sordariomycetes</taxon>
        <taxon>Hypocreomycetidae</taxon>
        <taxon>Hypocreales</taxon>
        <taxon>Nectriaceae</taxon>
        <taxon>Fusarium</taxon>
    </lineage>
</organism>